<dbReference type="Gene3D" id="1.10.260.40">
    <property type="entry name" value="lambda repressor-like DNA-binding domains"/>
    <property type="match status" value="1"/>
</dbReference>
<comment type="caution">
    <text evidence="2">The sequence shown here is derived from an EMBL/GenBank/DDBJ whole genome shotgun (WGS) entry which is preliminary data.</text>
</comment>
<dbReference type="EMBL" id="JBHSGV010000005">
    <property type="protein sequence ID" value="MFC4748428.1"/>
    <property type="molecule type" value="Genomic_DNA"/>
</dbReference>
<gene>
    <name evidence="2" type="ORF">ACFO5S_13295</name>
</gene>
<organism evidence="2 3">
    <name type="scientific">Flavobacterium branchiicola</name>
    <dbReference type="NCBI Taxonomy" id="1114875"/>
    <lineage>
        <taxon>Bacteria</taxon>
        <taxon>Pseudomonadati</taxon>
        <taxon>Bacteroidota</taxon>
        <taxon>Flavobacteriia</taxon>
        <taxon>Flavobacteriales</taxon>
        <taxon>Flavobacteriaceae</taxon>
        <taxon>Flavobacterium</taxon>
    </lineage>
</organism>
<evidence type="ECO:0000313" key="2">
    <source>
        <dbReference type="EMBL" id="MFC4748428.1"/>
    </source>
</evidence>
<keyword evidence="3" id="KW-1185">Reference proteome</keyword>
<dbReference type="SMART" id="SM00530">
    <property type="entry name" value="HTH_XRE"/>
    <property type="match status" value="1"/>
</dbReference>
<dbReference type="InterPro" id="IPR001387">
    <property type="entry name" value="Cro/C1-type_HTH"/>
</dbReference>
<evidence type="ECO:0000259" key="1">
    <source>
        <dbReference type="PROSITE" id="PS50943"/>
    </source>
</evidence>
<dbReference type="SUPFAM" id="SSF47413">
    <property type="entry name" value="lambda repressor-like DNA-binding domains"/>
    <property type="match status" value="1"/>
</dbReference>
<proteinExistence type="predicted"/>
<dbReference type="CDD" id="cd00093">
    <property type="entry name" value="HTH_XRE"/>
    <property type="match status" value="1"/>
</dbReference>
<sequence length="122" mass="14406">MKQEKLKNIRKEKGLSQVEMAQMVAMEQTTYSRKEIGKSPIKDHEWLKFAEVLKVSVKEIKEVNTTLRENNPVLVEITKLKKSFNSCQNAFDIAVKYNKILETENEILKREILDLKHQFKRK</sequence>
<evidence type="ECO:0000313" key="3">
    <source>
        <dbReference type="Proteomes" id="UP001595935"/>
    </source>
</evidence>
<dbReference type="PROSITE" id="PS50943">
    <property type="entry name" value="HTH_CROC1"/>
    <property type="match status" value="1"/>
</dbReference>
<dbReference type="RefSeq" id="WP_213258416.1">
    <property type="nucleotide sequence ID" value="NZ_JAGYWA010000005.1"/>
</dbReference>
<dbReference type="Proteomes" id="UP001595935">
    <property type="component" value="Unassembled WGS sequence"/>
</dbReference>
<accession>A0ABV9PDW8</accession>
<protein>
    <submittedName>
        <fullName evidence="2">Helix-turn-helix domain-containing protein</fullName>
    </submittedName>
</protein>
<reference evidence="3" key="1">
    <citation type="journal article" date="2019" name="Int. J. Syst. Evol. Microbiol.">
        <title>The Global Catalogue of Microorganisms (GCM) 10K type strain sequencing project: providing services to taxonomists for standard genome sequencing and annotation.</title>
        <authorList>
            <consortium name="The Broad Institute Genomics Platform"/>
            <consortium name="The Broad Institute Genome Sequencing Center for Infectious Disease"/>
            <person name="Wu L."/>
            <person name="Ma J."/>
        </authorList>
    </citation>
    <scope>NUCLEOTIDE SEQUENCE [LARGE SCALE GENOMIC DNA]</scope>
    <source>
        <strain evidence="3">WYCCWR 13023</strain>
    </source>
</reference>
<feature type="domain" description="HTH cro/C1-type" evidence="1">
    <location>
        <begin position="6"/>
        <end position="60"/>
    </location>
</feature>
<dbReference type="InterPro" id="IPR010982">
    <property type="entry name" value="Lambda_DNA-bd_dom_sf"/>
</dbReference>
<name>A0ABV9PDW8_9FLAO</name>
<dbReference type="Pfam" id="PF01381">
    <property type="entry name" value="HTH_3"/>
    <property type="match status" value="1"/>
</dbReference>